<dbReference type="EMBL" id="JAKELL010000017">
    <property type="protein sequence ID" value="KAH8993779.1"/>
    <property type="molecule type" value="Genomic_DNA"/>
</dbReference>
<dbReference type="InterPro" id="IPR013083">
    <property type="entry name" value="Znf_RING/FYVE/PHD"/>
</dbReference>
<feature type="region of interest" description="Disordered" evidence="1">
    <location>
        <begin position="126"/>
        <end position="186"/>
    </location>
</feature>
<protein>
    <submittedName>
        <fullName evidence="2">Uncharacterized protein</fullName>
    </submittedName>
</protein>
<feature type="compositionally biased region" description="Low complexity" evidence="1">
    <location>
        <begin position="156"/>
        <end position="174"/>
    </location>
</feature>
<feature type="compositionally biased region" description="Low complexity" evidence="1">
    <location>
        <begin position="1554"/>
        <end position="1564"/>
    </location>
</feature>
<sequence length="1936" mass="212340">MPRLAQGLGQLAQGANSDYYSSKCKEHAYTLLGLEYKSFRVTALDDMEPTDLRFDVPPILTPDKDGTYTCDICHTKVRVGYGGLKNFMQHRGSPGCLRAAKKGELKPQESQTGNRTNTLHSYFTKTLTPTTRDGPNGGPNQVQGGKQNGLTSEAPSEVTSASTATLSVSANQSSAPPPSPLVSSFLMSGLPHEPRVGSVSADSVTSKSAHPDTHALSLLNSVTCAAQELPSHILEAEEGDDIAHVVLAGGPKESSEAWEHLDCMLNWLLGYGIDVEDVAQRVRRGPLGIGGLVQYINGFVINHGVTGDLLEGKIGRLLKAIELTKQTGRWGRTIDPALPDVSPIEDDCSPRELTHIIVDDDDDNIEYIGGLPLSTKIGPALQPINSSSSSSTILAGGPVDNVTERHGRSQRARCKQHIVSAPPSKTGIGAYPFLLHIEEHMPWEFSSLGGTLLLRVRKCENRGLDEHGLCKPCRALLSNIKFRKILARVEEGVNEYTPFKYHGLLSLAEIARKKERTIDLFRLRRTNDARKLIGREGTITMHRQVLLAMSSGKIPQLDRVVHVAMDWHMSVAAILDLVNKARRGIYHPKGFSEEEDLQALLFLRLGGQRVAEIAHRMFGIPAPSTVRHRTMIPPLICSSSYPILRDLESNLKAAFDSLLPALTEQGRYHIVLMIDEITQERRPRWCDQTNQILGWCREHTKGRCMDFNSIADAELLFQDMEHGDVHLVHEATIGAISILCSNSRLYSAKPFLVSGSCKKETAEDHASLIQMTLNAIKDTKALSDARVVSIVSDSEAKRGKALVQLTFKRWLSPSSPIYPWLSGTGSTSPRSDHAMPSCSHLLEAGHKHQHVRAVLNPNDKQDVLLTFTLLQDIWNLPQLTSGAPGHIKARESLRIFGSMCYHFLMPYICIDLSIEDQLKYLSYAAHLALVLYVHDNACSNFIPTALYIDLMIMVKNIFFCVAKAKIDTPNNDFNIILLGTDHLENLFGCLWTIVGNDANVDNYQLGSRLTGTMESMNILALHPEWDKAPRHLHLPASQALSSVTPPTVWIRGRRKLEADYLFVCDILRAVGATPNATVLAPFGTLLVHTSTPPSNEMEDSELSHDDQDDDVLHGLVPGAVMSDHTDVPITGDGVHELEDAATSLDWDPEQHAFSNVVVFGDNTNTLKKSRALSLFFKYSNSTSSTDRLRRVQQQARYVQSEPETLVDDSSEELSDILMVDNPVATLLSCEDNIFFCIGEVIGIHIGSKTVDHLRLDVLLKDNIRITYQAYSLVCTIPSDDDPDNNTHTGKYNWRAQSLLPMRFKVPGNLVQPINPTLTMPPSHTPLYLFETSTLIAFASTLRDRLSKPQLKFIPQTEQTDRFPYRERSETVYKVREFNTHQCPTCEPPVQLDTVNGQRVLAHIGSHILHDPTIDKSGEPCGLCLRPANTCIIHLMRRSGWNYQWTLNVPTAQTDPQLSGGVDATRHEDLWTITAGEANAMAEIWANRHKQPKRRGKGKQKAPLKVSEAHSSRRLSGRNYSYIACEDNTVHNDELDLIKECPSGHEAWCGDGRSDAASSAPPGSDGIEDGGDGLGELGGGDERDIGDKSELAIGAATVRHVAAESNGYAPNHNLLLSVPNVSVPALPPADVVACPTSGMTKHPTGTEDEGGGLLRGAQMSSFGRKRKLRNMCDVSACLCGKSAAPSAAQTAGDEVVCCRVVSCETKWYHTTCVGLSFSPKNWTCKITNSKHLASSAWAPEDRLCIFPPPSPIPSQIPKMQICRLQDSGSFVIAFTKASSHCLHMILWHAIPLLLSWGQVTLHSCKHNNFAATLTPPHPHVSGIDGGHNGNGAGDSNGDEGGGWDCFLFADSFSDNHKFNATTSYIIVTELDSETQGYEGAMGLAAAVLEHTLTLLANGEINIKLVIEDKVRTSKATAPLENEQLFSGHAALAFHNFH</sequence>
<keyword evidence="3" id="KW-1185">Reference proteome</keyword>
<proteinExistence type="predicted"/>
<feature type="compositionally biased region" description="Polar residues" evidence="1">
    <location>
        <begin position="108"/>
        <end position="120"/>
    </location>
</feature>
<accession>A0AAD4QBW5</accession>
<comment type="caution">
    <text evidence="2">The sequence shown here is derived from an EMBL/GenBank/DDBJ whole genome shotgun (WGS) entry which is preliminary data.</text>
</comment>
<dbReference type="Proteomes" id="UP001201163">
    <property type="component" value="Unassembled WGS sequence"/>
</dbReference>
<name>A0AAD4QBW5_9AGAM</name>
<dbReference type="SUPFAM" id="SSF57903">
    <property type="entry name" value="FYVE/PHD zinc finger"/>
    <property type="match status" value="1"/>
</dbReference>
<dbReference type="Gene3D" id="3.30.40.10">
    <property type="entry name" value="Zinc/RING finger domain, C3HC4 (zinc finger)"/>
    <property type="match status" value="1"/>
</dbReference>
<evidence type="ECO:0000256" key="1">
    <source>
        <dbReference type="SAM" id="MobiDB-lite"/>
    </source>
</evidence>
<reference evidence="2" key="1">
    <citation type="submission" date="2022-01" db="EMBL/GenBank/DDBJ databases">
        <title>Comparative genomics reveals a dynamic genome evolution in the ectomycorrhizal milk-cap (Lactarius) mushrooms.</title>
        <authorList>
            <consortium name="DOE Joint Genome Institute"/>
            <person name="Lebreton A."/>
            <person name="Tang N."/>
            <person name="Kuo A."/>
            <person name="LaButti K."/>
            <person name="Drula E."/>
            <person name="Barry K."/>
            <person name="Clum A."/>
            <person name="Lipzen A."/>
            <person name="Mousain D."/>
            <person name="Ng V."/>
            <person name="Wang R."/>
            <person name="Wang X."/>
            <person name="Dai Y."/>
            <person name="Henrissat B."/>
            <person name="Grigoriev I.V."/>
            <person name="Guerin-Laguette A."/>
            <person name="Yu F."/>
            <person name="Martin F.M."/>
        </authorList>
    </citation>
    <scope>NUCLEOTIDE SEQUENCE</scope>
    <source>
        <strain evidence="2">QP</strain>
    </source>
</reference>
<feature type="compositionally biased region" description="Basic residues" evidence="1">
    <location>
        <begin position="1486"/>
        <end position="1501"/>
    </location>
</feature>
<gene>
    <name evidence="2" type="ORF">EDB92DRAFT_1979667</name>
</gene>
<dbReference type="InterPro" id="IPR011011">
    <property type="entry name" value="Znf_FYVE_PHD"/>
</dbReference>
<organism evidence="2 3">
    <name type="scientific">Lactarius akahatsu</name>
    <dbReference type="NCBI Taxonomy" id="416441"/>
    <lineage>
        <taxon>Eukaryota</taxon>
        <taxon>Fungi</taxon>
        <taxon>Dikarya</taxon>
        <taxon>Basidiomycota</taxon>
        <taxon>Agaricomycotina</taxon>
        <taxon>Agaricomycetes</taxon>
        <taxon>Russulales</taxon>
        <taxon>Russulaceae</taxon>
        <taxon>Lactarius</taxon>
    </lineage>
</organism>
<feature type="region of interest" description="Disordered" evidence="1">
    <location>
        <begin position="101"/>
        <end position="120"/>
    </location>
</feature>
<feature type="compositionally biased region" description="Low complexity" evidence="1">
    <location>
        <begin position="138"/>
        <end position="149"/>
    </location>
</feature>
<feature type="region of interest" description="Disordered" evidence="1">
    <location>
        <begin position="1486"/>
        <end position="1511"/>
    </location>
</feature>
<evidence type="ECO:0000313" key="3">
    <source>
        <dbReference type="Proteomes" id="UP001201163"/>
    </source>
</evidence>
<evidence type="ECO:0000313" key="2">
    <source>
        <dbReference type="EMBL" id="KAH8993779.1"/>
    </source>
</evidence>
<feature type="region of interest" description="Disordered" evidence="1">
    <location>
        <begin position="1550"/>
        <end position="1585"/>
    </location>
</feature>